<dbReference type="InterPro" id="IPR006603">
    <property type="entry name" value="PQ-loop_rpt"/>
</dbReference>
<dbReference type="GO" id="GO:0005768">
    <property type="term" value="C:endosome"/>
    <property type="evidence" value="ECO:0007669"/>
    <property type="project" value="TreeGrafter"/>
</dbReference>
<dbReference type="AlphaFoldDB" id="A0A7R9IKV1"/>
<accession>A0A7R9IKV1</accession>
<feature type="transmembrane region" description="Helical" evidence="5">
    <location>
        <begin position="13"/>
        <end position="31"/>
    </location>
</feature>
<dbReference type="Gene3D" id="1.20.1280.290">
    <property type="match status" value="1"/>
</dbReference>
<sequence>MESILQDLSFSKIVKWGCAAAMIFGGMVPYIPQYREIKRTENADGFSLFVCLALFGQHYELPILLQSFFMNITMFAMVHLCVSVRARTQIIRVKDRVFTAGKTEDRSVSFPRSKELYAGHSFSDFDKHYFWAWTDFMSYIDFMLLFTIGCSLLMYLFIEHHIFVQTVGFLAVLTEALLGAPQLLRNLRNKSTEGMRQAIYFVTGPFFVLTRTDINIVVSLHTSRQTPIQNIKMVVMWMMGDTFKTAYFIFNDLPLQFWLCGCLQVFIDIIILFQVYLYRQNIGVRSKKQDVPD</sequence>
<dbReference type="GO" id="GO:0016020">
    <property type="term" value="C:membrane"/>
    <property type="evidence" value="ECO:0007669"/>
    <property type="project" value="UniProtKB-SubCell"/>
</dbReference>
<evidence type="ECO:0000256" key="5">
    <source>
        <dbReference type="SAM" id="Phobius"/>
    </source>
</evidence>
<dbReference type="GO" id="GO:0005802">
    <property type="term" value="C:trans-Golgi network"/>
    <property type="evidence" value="ECO:0007669"/>
    <property type="project" value="TreeGrafter"/>
</dbReference>
<evidence type="ECO:0000256" key="4">
    <source>
        <dbReference type="ARBA" id="ARBA00023136"/>
    </source>
</evidence>
<feature type="transmembrane region" description="Helical" evidence="5">
    <location>
        <begin position="136"/>
        <end position="156"/>
    </location>
</feature>
<keyword evidence="4 5" id="KW-0472">Membrane</keyword>
<organism evidence="6">
    <name type="scientific">Timema tahoe</name>
    <dbReference type="NCBI Taxonomy" id="61484"/>
    <lineage>
        <taxon>Eukaryota</taxon>
        <taxon>Metazoa</taxon>
        <taxon>Ecdysozoa</taxon>
        <taxon>Arthropoda</taxon>
        <taxon>Hexapoda</taxon>
        <taxon>Insecta</taxon>
        <taxon>Pterygota</taxon>
        <taxon>Neoptera</taxon>
        <taxon>Polyneoptera</taxon>
        <taxon>Phasmatodea</taxon>
        <taxon>Timematodea</taxon>
        <taxon>Timematoidea</taxon>
        <taxon>Timematidae</taxon>
        <taxon>Timema</taxon>
    </lineage>
</organism>
<dbReference type="Pfam" id="PF04193">
    <property type="entry name" value="PQ-loop"/>
    <property type="match status" value="2"/>
</dbReference>
<evidence type="ECO:0000256" key="3">
    <source>
        <dbReference type="ARBA" id="ARBA00022989"/>
    </source>
</evidence>
<protein>
    <recommendedName>
        <fullName evidence="7">PQ-loop repeat-containing protein 1</fullName>
    </recommendedName>
</protein>
<dbReference type="PANTHER" id="PTHR14856:SF9">
    <property type="entry name" value="PQ-LOOP REPEAT-CONTAINING PROTEIN 1"/>
    <property type="match status" value="1"/>
</dbReference>
<proteinExistence type="predicted"/>
<reference evidence="6" key="1">
    <citation type="submission" date="2020-11" db="EMBL/GenBank/DDBJ databases">
        <authorList>
            <person name="Tran Van P."/>
        </authorList>
    </citation>
    <scope>NUCLEOTIDE SEQUENCE</scope>
</reference>
<feature type="transmembrane region" description="Helical" evidence="5">
    <location>
        <begin position="162"/>
        <end position="180"/>
    </location>
</feature>
<evidence type="ECO:0000313" key="6">
    <source>
        <dbReference type="EMBL" id="CAD7460302.1"/>
    </source>
</evidence>
<dbReference type="EMBL" id="OE003591">
    <property type="protein sequence ID" value="CAD7460302.1"/>
    <property type="molecule type" value="Genomic_DNA"/>
</dbReference>
<evidence type="ECO:0000256" key="1">
    <source>
        <dbReference type="ARBA" id="ARBA00004141"/>
    </source>
</evidence>
<keyword evidence="2 5" id="KW-0812">Transmembrane</keyword>
<name>A0A7R9IKV1_9NEOP</name>
<dbReference type="GO" id="GO:0005829">
    <property type="term" value="C:cytosol"/>
    <property type="evidence" value="ECO:0007669"/>
    <property type="project" value="GOC"/>
</dbReference>
<dbReference type="InterPro" id="IPR052241">
    <property type="entry name" value="SLC66/Scramblase_ANY1"/>
</dbReference>
<feature type="transmembrane region" description="Helical" evidence="5">
    <location>
        <begin position="65"/>
        <end position="86"/>
    </location>
</feature>
<keyword evidence="3 5" id="KW-1133">Transmembrane helix</keyword>
<dbReference type="GO" id="GO:0042147">
    <property type="term" value="P:retrograde transport, endosome to Golgi"/>
    <property type="evidence" value="ECO:0007669"/>
    <property type="project" value="TreeGrafter"/>
</dbReference>
<evidence type="ECO:0008006" key="7">
    <source>
        <dbReference type="Google" id="ProtNLM"/>
    </source>
</evidence>
<dbReference type="PANTHER" id="PTHR14856">
    <property type="entry name" value="PQ-LOOP REPEAT-CONTAINING PROTEIN 1-LIKE PROTEIN"/>
    <property type="match status" value="1"/>
</dbReference>
<evidence type="ECO:0000256" key="2">
    <source>
        <dbReference type="ARBA" id="ARBA00022692"/>
    </source>
</evidence>
<dbReference type="GO" id="GO:0045332">
    <property type="term" value="P:phospholipid translocation"/>
    <property type="evidence" value="ECO:0007669"/>
    <property type="project" value="TreeGrafter"/>
</dbReference>
<feature type="transmembrane region" description="Helical" evidence="5">
    <location>
        <begin position="256"/>
        <end position="278"/>
    </location>
</feature>
<comment type="subcellular location">
    <subcellularLocation>
        <location evidence="1">Membrane</location>
        <topology evidence="1">Multi-pass membrane protein</topology>
    </subcellularLocation>
</comment>
<gene>
    <name evidence="6" type="ORF">TTEB3V08_LOCUS8237</name>
</gene>